<name>T1APE1_9ZZZZ</name>
<evidence type="ECO:0000256" key="3">
    <source>
        <dbReference type="ARBA" id="ARBA00013208"/>
    </source>
</evidence>
<dbReference type="EMBL" id="AUZX01011244">
    <property type="protein sequence ID" value="EQD43950.1"/>
    <property type="molecule type" value="Genomic_DNA"/>
</dbReference>
<dbReference type="GO" id="GO:0016020">
    <property type="term" value="C:membrane"/>
    <property type="evidence" value="ECO:0007669"/>
    <property type="project" value="InterPro"/>
</dbReference>
<organism evidence="8">
    <name type="scientific">mine drainage metagenome</name>
    <dbReference type="NCBI Taxonomy" id="410659"/>
    <lineage>
        <taxon>unclassified sequences</taxon>
        <taxon>metagenomes</taxon>
        <taxon>ecological metagenomes</taxon>
    </lineage>
</organism>
<dbReference type="InterPro" id="IPR000223">
    <property type="entry name" value="Pept_S26A_signal_pept_1"/>
</dbReference>
<evidence type="ECO:0000256" key="1">
    <source>
        <dbReference type="ARBA" id="ARBA00000677"/>
    </source>
</evidence>
<sequence length="184" mass="20518">SEPVGRAARRSRRRAVVEWGSIIVVALLISFLLRTFVIQTFYIPSGSMEPTLMIGDRIIVSKVSVTWGTIHRGDIIVFKHPPAEHCGEPVTDLVKRVIGLPGNHLTSRGNTIYVNGKPLDQTWSHVEPLGTPIGNVTVPANSYFVMGDNQPDSCDSRFWGFVPRHDIIGKAFLRIWPLSRFGFL</sequence>
<protein>
    <recommendedName>
        <fullName evidence="3">signal peptidase I</fullName>
        <ecNumber evidence="3">3.4.21.89</ecNumber>
    </recommendedName>
</protein>
<dbReference type="Gene3D" id="2.10.109.10">
    <property type="entry name" value="Umud Fragment, subunit A"/>
    <property type="match status" value="1"/>
</dbReference>
<dbReference type="CDD" id="cd06530">
    <property type="entry name" value="S26_SPase_I"/>
    <property type="match status" value="1"/>
</dbReference>
<keyword evidence="6" id="KW-1133">Transmembrane helix</keyword>
<dbReference type="GO" id="GO:0009003">
    <property type="term" value="F:signal peptidase activity"/>
    <property type="evidence" value="ECO:0007669"/>
    <property type="project" value="UniProtKB-EC"/>
</dbReference>
<feature type="transmembrane region" description="Helical" evidence="6">
    <location>
        <begin position="16"/>
        <end position="37"/>
    </location>
</feature>
<evidence type="ECO:0000256" key="5">
    <source>
        <dbReference type="ARBA" id="ARBA00022801"/>
    </source>
</evidence>
<keyword evidence="6" id="KW-0472">Membrane</keyword>
<keyword evidence="4" id="KW-0645">Protease</keyword>
<proteinExistence type="inferred from homology"/>
<dbReference type="PANTHER" id="PTHR43390">
    <property type="entry name" value="SIGNAL PEPTIDASE I"/>
    <property type="match status" value="1"/>
</dbReference>
<reference evidence="8" key="2">
    <citation type="journal article" date="2014" name="ISME J.">
        <title>Microbial stratification in low pH oxic and suboxic macroscopic growths along an acid mine drainage.</title>
        <authorList>
            <person name="Mendez-Garcia C."/>
            <person name="Mesa V."/>
            <person name="Sprenger R.R."/>
            <person name="Richter M."/>
            <person name="Diez M.S."/>
            <person name="Solano J."/>
            <person name="Bargiela R."/>
            <person name="Golyshina O.V."/>
            <person name="Manteca A."/>
            <person name="Ramos J.L."/>
            <person name="Gallego J.R."/>
            <person name="Llorente I."/>
            <person name="Martins Dos Santos V.A."/>
            <person name="Jensen O.N."/>
            <person name="Pelaez A.I."/>
            <person name="Sanchez J."/>
            <person name="Ferrer M."/>
        </authorList>
    </citation>
    <scope>NUCLEOTIDE SEQUENCE</scope>
</reference>
<dbReference type="Pfam" id="PF10502">
    <property type="entry name" value="Peptidase_S26"/>
    <property type="match status" value="1"/>
</dbReference>
<accession>T1APE1</accession>
<dbReference type="InterPro" id="IPR036286">
    <property type="entry name" value="LexA/Signal_pep-like_sf"/>
</dbReference>
<dbReference type="PROSITE" id="PS00761">
    <property type="entry name" value="SPASE_I_3"/>
    <property type="match status" value="1"/>
</dbReference>
<dbReference type="PRINTS" id="PR00727">
    <property type="entry name" value="LEADERPTASE"/>
</dbReference>
<dbReference type="EC" id="3.4.21.89" evidence="3"/>
<comment type="caution">
    <text evidence="8">The sequence shown here is derived from an EMBL/GenBank/DDBJ whole genome shotgun (WGS) entry which is preliminary data.</text>
</comment>
<comment type="catalytic activity">
    <reaction evidence="1">
        <text>Cleavage of hydrophobic, N-terminal signal or leader sequences from secreted and periplasmic proteins.</text>
        <dbReference type="EC" id="3.4.21.89"/>
    </reaction>
</comment>
<feature type="non-terminal residue" evidence="8">
    <location>
        <position position="1"/>
    </location>
</feature>
<evidence type="ECO:0000313" key="8">
    <source>
        <dbReference type="EMBL" id="EQD43950.1"/>
    </source>
</evidence>
<dbReference type="PANTHER" id="PTHR43390:SF1">
    <property type="entry name" value="CHLOROPLAST PROCESSING PEPTIDASE"/>
    <property type="match status" value="1"/>
</dbReference>
<gene>
    <name evidence="8" type="ORF">B1A_15325</name>
</gene>
<dbReference type="PROSITE" id="PS00501">
    <property type="entry name" value="SPASE_I_1"/>
    <property type="match status" value="1"/>
</dbReference>
<evidence type="ECO:0000256" key="4">
    <source>
        <dbReference type="ARBA" id="ARBA00022670"/>
    </source>
</evidence>
<dbReference type="InterPro" id="IPR019756">
    <property type="entry name" value="Pept_S26A_signal_pept_1_Ser-AS"/>
</dbReference>
<dbReference type="InterPro" id="IPR019758">
    <property type="entry name" value="Pept_S26A_signal_pept_1_CS"/>
</dbReference>
<keyword evidence="6" id="KW-0812">Transmembrane</keyword>
<evidence type="ECO:0000256" key="2">
    <source>
        <dbReference type="ARBA" id="ARBA00009370"/>
    </source>
</evidence>
<comment type="similarity">
    <text evidence="2">Belongs to the peptidase S26 family.</text>
</comment>
<feature type="domain" description="Peptidase S26" evidence="7">
    <location>
        <begin position="17"/>
        <end position="176"/>
    </location>
</feature>
<dbReference type="AlphaFoldDB" id="T1APE1"/>
<dbReference type="InterPro" id="IPR019533">
    <property type="entry name" value="Peptidase_S26"/>
</dbReference>
<dbReference type="SUPFAM" id="SSF51306">
    <property type="entry name" value="LexA/Signal peptidase"/>
    <property type="match status" value="1"/>
</dbReference>
<evidence type="ECO:0000259" key="7">
    <source>
        <dbReference type="Pfam" id="PF10502"/>
    </source>
</evidence>
<reference evidence="8" key="1">
    <citation type="submission" date="2013-08" db="EMBL/GenBank/DDBJ databases">
        <authorList>
            <person name="Mendez C."/>
            <person name="Richter M."/>
            <person name="Ferrer M."/>
            <person name="Sanchez J."/>
        </authorList>
    </citation>
    <scope>NUCLEOTIDE SEQUENCE</scope>
</reference>
<dbReference type="NCBIfam" id="TIGR02227">
    <property type="entry name" value="sigpep_I_bact"/>
    <property type="match status" value="1"/>
</dbReference>
<dbReference type="GO" id="GO:0006465">
    <property type="term" value="P:signal peptide processing"/>
    <property type="evidence" value="ECO:0007669"/>
    <property type="project" value="InterPro"/>
</dbReference>
<evidence type="ECO:0000256" key="6">
    <source>
        <dbReference type="SAM" id="Phobius"/>
    </source>
</evidence>
<dbReference type="GO" id="GO:0004252">
    <property type="term" value="F:serine-type endopeptidase activity"/>
    <property type="evidence" value="ECO:0007669"/>
    <property type="project" value="InterPro"/>
</dbReference>
<keyword evidence="5 8" id="KW-0378">Hydrolase</keyword>